<comment type="caution">
    <text evidence="3">The sequence shown here is derived from an EMBL/GenBank/DDBJ whole genome shotgun (WGS) entry which is preliminary data.</text>
</comment>
<dbReference type="PANTHER" id="PTHR43194">
    <property type="entry name" value="HYDROLASE ALPHA/BETA FOLD FAMILY"/>
    <property type="match status" value="1"/>
</dbReference>
<protein>
    <submittedName>
        <fullName evidence="3">Alpha/beta hydrolase</fullName>
    </submittedName>
</protein>
<sequence length="340" mass="35502">MSTNRTHPHPSGPARPAAPAPSEVSEALAATDPAAALVAPAETVSTDGPVDPGVLVRAGEAFGPVPLPAGVDPVTVRTLAGELTALHAAPVGAPRGTVLLVPGFTGSKEDFAPLVPLLAASGWDTWAYSQRGQADSVAPEGVDAYRLEDFAGDVLQVAAVVGAGEPVHLVGHSFGGLVARAAALARPDAFLDVVLLCSGPRGWGSGREQMLALLDDQGSLGVWARDFPDHVDTDPAELEPYVAYRRLRAERTSTDSLRGIVHVLWDADDRTEDLRATGLRTLVAHGETDTAWPQEWQAQMAEVLGGGYEIIAGAGHCPAEEQPAATAEVLDRFWGAPRPR</sequence>
<feature type="compositionally biased region" description="Low complexity" evidence="1">
    <location>
        <begin position="20"/>
        <end position="29"/>
    </location>
</feature>
<feature type="compositionally biased region" description="Pro residues" evidence="1">
    <location>
        <begin position="10"/>
        <end position="19"/>
    </location>
</feature>
<feature type="domain" description="AB hydrolase-1" evidence="2">
    <location>
        <begin position="98"/>
        <end position="328"/>
    </location>
</feature>
<keyword evidence="3" id="KW-0378">Hydrolase</keyword>
<dbReference type="Pfam" id="PF12697">
    <property type="entry name" value="Abhydrolase_6"/>
    <property type="match status" value="1"/>
</dbReference>
<dbReference type="Gene3D" id="3.40.50.1820">
    <property type="entry name" value="alpha/beta hydrolase"/>
    <property type="match status" value="1"/>
</dbReference>
<dbReference type="Proteomes" id="UP000602087">
    <property type="component" value="Unassembled WGS sequence"/>
</dbReference>
<dbReference type="PANTHER" id="PTHR43194:SF2">
    <property type="entry name" value="PEROXISOMAL MEMBRANE PROTEIN LPX1"/>
    <property type="match status" value="1"/>
</dbReference>
<accession>A0A934I6B5</accession>
<dbReference type="AlphaFoldDB" id="A0A934I6B5"/>
<gene>
    <name evidence="3" type="ORF">JAV76_03110</name>
</gene>
<keyword evidence="4" id="KW-1185">Reference proteome</keyword>
<dbReference type="RefSeq" id="WP_198732557.1">
    <property type="nucleotide sequence ID" value="NZ_JAEINH010000002.1"/>
</dbReference>
<evidence type="ECO:0000259" key="2">
    <source>
        <dbReference type="Pfam" id="PF12697"/>
    </source>
</evidence>
<name>A0A934I6B5_9MICO</name>
<reference evidence="3" key="1">
    <citation type="submission" date="2020-12" db="EMBL/GenBank/DDBJ databases">
        <title>Sanguibacter suaedae sp. nov., isolated from Suaeda aralocaspica.</title>
        <authorList>
            <person name="Ma Q."/>
        </authorList>
    </citation>
    <scope>NUCLEOTIDE SEQUENCE</scope>
    <source>
        <strain evidence="3">YZGR15</strain>
    </source>
</reference>
<organism evidence="3 4">
    <name type="scientific">Sanguibacter suaedae</name>
    <dbReference type="NCBI Taxonomy" id="2795737"/>
    <lineage>
        <taxon>Bacteria</taxon>
        <taxon>Bacillati</taxon>
        <taxon>Actinomycetota</taxon>
        <taxon>Actinomycetes</taxon>
        <taxon>Micrococcales</taxon>
        <taxon>Sanguibacteraceae</taxon>
        <taxon>Sanguibacter</taxon>
    </lineage>
</organism>
<dbReference type="InterPro" id="IPR050228">
    <property type="entry name" value="Carboxylesterase_BioH"/>
</dbReference>
<dbReference type="SUPFAM" id="SSF53474">
    <property type="entry name" value="alpha/beta-Hydrolases"/>
    <property type="match status" value="1"/>
</dbReference>
<proteinExistence type="predicted"/>
<evidence type="ECO:0000313" key="3">
    <source>
        <dbReference type="EMBL" id="MBI9114002.1"/>
    </source>
</evidence>
<evidence type="ECO:0000256" key="1">
    <source>
        <dbReference type="SAM" id="MobiDB-lite"/>
    </source>
</evidence>
<dbReference type="GO" id="GO:0016787">
    <property type="term" value="F:hydrolase activity"/>
    <property type="evidence" value="ECO:0007669"/>
    <property type="project" value="UniProtKB-KW"/>
</dbReference>
<dbReference type="InterPro" id="IPR029058">
    <property type="entry name" value="AB_hydrolase_fold"/>
</dbReference>
<dbReference type="PRINTS" id="PR00111">
    <property type="entry name" value="ABHYDROLASE"/>
</dbReference>
<evidence type="ECO:0000313" key="4">
    <source>
        <dbReference type="Proteomes" id="UP000602087"/>
    </source>
</evidence>
<dbReference type="EMBL" id="JAEINH010000002">
    <property type="protein sequence ID" value="MBI9114002.1"/>
    <property type="molecule type" value="Genomic_DNA"/>
</dbReference>
<dbReference type="InterPro" id="IPR000073">
    <property type="entry name" value="AB_hydrolase_1"/>
</dbReference>
<feature type="region of interest" description="Disordered" evidence="1">
    <location>
        <begin position="1"/>
        <end position="29"/>
    </location>
</feature>